<dbReference type="InterPro" id="IPR001242">
    <property type="entry name" value="Condensation_dom"/>
</dbReference>
<dbReference type="InterPro" id="IPR020845">
    <property type="entry name" value="AMP-binding_CS"/>
</dbReference>
<dbReference type="Proteomes" id="UP000053766">
    <property type="component" value="Unassembled WGS sequence"/>
</dbReference>
<dbReference type="InterPro" id="IPR042099">
    <property type="entry name" value="ANL_N_sf"/>
</dbReference>
<dbReference type="PROSITE" id="PS00012">
    <property type="entry name" value="PHOSPHOPANTETHEINE"/>
    <property type="match status" value="1"/>
</dbReference>
<evidence type="ECO:0000259" key="3">
    <source>
        <dbReference type="PROSITE" id="PS50075"/>
    </source>
</evidence>
<evidence type="ECO:0000256" key="2">
    <source>
        <dbReference type="ARBA" id="ARBA00022553"/>
    </source>
</evidence>
<dbReference type="PROSITE" id="PS00455">
    <property type="entry name" value="AMP_BINDING"/>
    <property type="match status" value="3"/>
</dbReference>
<dbReference type="GO" id="GO:0005829">
    <property type="term" value="C:cytosol"/>
    <property type="evidence" value="ECO:0007669"/>
    <property type="project" value="TreeGrafter"/>
</dbReference>
<reference evidence="5" key="2">
    <citation type="journal article" date="2016" name="Sci. Rep.">
        <title>Dictyocaulus viviparus genome, variome and transcriptome elucidate lungworm biology and support future intervention.</title>
        <authorList>
            <person name="McNulty S.N."/>
            <person name="Strube C."/>
            <person name="Rosa B.A."/>
            <person name="Martin J.C."/>
            <person name="Tyagi R."/>
            <person name="Choi Y.J."/>
            <person name="Wang Q."/>
            <person name="Hallsworth Pepin K."/>
            <person name="Zhang X."/>
            <person name="Ozersky P."/>
            <person name="Wilson R.K."/>
            <person name="Sternberg P.W."/>
            <person name="Gasser R.B."/>
            <person name="Mitreva M."/>
        </authorList>
    </citation>
    <scope>NUCLEOTIDE SEQUENCE [LARGE SCALE GENOMIC DNA]</scope>
    <source>
        <strain evidence="5">HannoverDv2000</strain>
    </source>
</reference>
<feature type="domain" description="Carrier" evidence="3">
    <location>
        <begin position="2144"/>
        <end position="2219"/>
    </location>
</feature>
<dbReference type="SUPFAM" id="SSF52777">
    <property type="entry name" value="CoA-dependent acyltransferases"/>
    <property type="match status" value="8"/>
</dbReference>
<dbReference type="Pfam" id="PF00668">
    <property type="entry name" value="Condensation"/>
    <property type="match status" value="5"/>
</dbReference>
<organism evidence="4 5">
    <name type="scientific">Dictyocaulus viviparus</name>
    <name type="common">Bovine lungworm</name>
    <dbReference type="NCBI Taxonomy" id="29172"/>
    <lineage>
        <taxon>Eukaryota</taxon>
        <taxon>Metazoa</taxon>
        <taxon>Ecdysozoa</taxon>
        <taxon>Nematoda</taxon>
        <taxon>Chromadorea</taxon>
        <taxon>Rhabditida</taxon>
        <taxon>Rhabditina</taxon>
        <taxon>Rhabditomorpha</taxon>
        <taxon>Strongyloidea</taxon>
        <taxon>Metastrongylidae</taxon>
        <taxon>Dictyocaulus</taxon>
    </lineage>
</organism>
<dbReference type="Pfam" id="PF13193">
    <property type="entry name" value="AMP-binding_C"/>
    <property type="match status" value="1"/>
</dbReference>
<dbReference type="PROSITE" id="PS50075">
    <property type="entry name" value="CARRIER"/>
    <property type="match status" value="1"/>
</dbReference>
<dbReference type="PANTHER" id="PTHR45527:SF1">
    <property type="entry name" value="FATTY ACID SYNTHASE"/>
    <property type="match status" value="1"/>
</dbReference>
<keyword evidence="1" id="KW-0596">Phosphopantetheine</keyword>
<dbReference type="Gene3D" id="3.40.50.12780">
    <property type="entry name" value="N-terminal domain of ligase-like"/>
    <property type="match status" value="3"/>
</dbReference>
<dbReference type="InterPro" id="IPR025110">
    <property type="entry name" value="AMP-bd_C"/>
</dbReference>
<dbReference type="Gene3D" id="1.10.1200.10">
    <property type="entry name" value="ACP-like"/>
    <property type="match status" value="3"/>
</dbReference>
<dbReference type="Gene3D" id="3.30.559.30">
    <property type="entry name" value="Nonribosomal peptide synthetase, condensation domain"/>
    <property type="match status" value="5"/>
</dbReference>
<reference evidence="4 5" key="1">
    <citation type="submission" date="2013-11" db="EMBL/GenBank/DDBJ databases">
        <title>Draft genome of the bovine lungworm Dictyocaulus viviparus.</title>
        <authorList>
            <person name="Mitreva M."/>
        </authorList>
    </citation>
    <scope>NUCLEOTIDE SEQUENCE [LARGE SCALE GENOMIC DNA]</scope>
    <source>
        <strain evidence="4 5">HannoverDv2000</strain>
    </source>
</reference>
<dbReference type="SUPFAM" id="SSF47336">
    <property type="entry name" value="ACP-like"/>
    <property type="match status" value="4"/>
</dbReference>
<dbReference type="Gene3D" id="3.30.300.30">
    <property type="match status" value="2"/>
</dbReference>
<evidence type="ECO:0000313" key="5">
    <source>
        <dbReference type="Proteomes" id="UP000053766"/>
    </source>
</evidence>
<dbReference type="InterPro" id="IPR006162">
    <property type="entry name" value="Ppantetheine_attach_site"/>
</dbReference>
<dbReference type="OrthoDB" id="416786at2759"/>
<dbReference type="Pfam" id="PF00501">
    <property type="entry name" value="AMP-binding"/>
    <property type="match status" value="3"/>
</dbReference>
<keyword evidence="2" id="KW-0597">Phosphoprotein</keyword>
<dbReference type="GO" id="GO:0031177">
    <property type="term" value="F:phosphopantetheine binding"/>
    <property type="evidence" value="ECO:0007669"/>
    <property type="project" value="TreeGrafter"/>
</dbReference>
<protein>
    <submittedName>
        <fullName evidence="4">AMP-binding enzyme</fullName>
    </submittedName>
</protein>
<dbReference type="InterPro" id="IPR000873">
    <property type="entry name" value="AMP-dep_synth/lig_dom"/>
</dbReference>
<dbReference type="EMBL" id="KN716263">
    <property type="protein sequence ID" value="KJH48560.1"/>
    <property type="molecule type" value="Genomic_DNA"/>
</dbReference>
<accession>A0A0D8XVM1</accession>
<dbReference type="GO" id="GO:0009366">
    <property type="term" value="C:enterobactin synthetase complex"/>
    <property type="evidence" value="ECO:0007669"/>
    <property type="project" value="TreeGrafter"/>
</dbReference>
<dbReference type="InterPro" id="IPR023213">
    <property type="entry name" value="CAT-like_dom_sf"/>
</dbReference>
<proteinExistence type="predicted"/>
<dbReference type="Pfam" id="PF00550">
    <property type="entry name" value="PP-binding"/>
    <property type="match status" value="2"/>
</dbReference>
<evidence type="ECO:0000313" key="4">
    <source>
        <dbReference type="EMBL" id="KJH48560.1"/>
    </source>
</evidence>
<evidence type="ECO:0000256" key="1">
    <source>
        <dbReference type="ARBA" id="ARBA00022450"/>
    </source>
</evidence>
<keyword evidence="5" id="KW-1185">Reference proteome</keyword>
<dbReference type="Gene3D" id="3.30.559.10">
    <property type="entry name" value="Chloramphenicol acetyltransferase-like domain"/>
    <property type="match status" value="4"/>
</dbReference>
<dbReference type="GO" id="GO:0047527">
    <property type="term" value="F:2,3-dihydroxybenzoate-serine ligase activity"/>
    <property type="evidence" value="ECO:0007669"/>
    <property type="project" value="TreeGrafter"/>
</dbReference>
<sequence>MHPYNSTFFELVLPEFLSTTRKLFLKYSLFIQLQDVKILDGTVTVPISSTNEDHFERSQTLVKYIDNGTFSATAVQCYRATTKRFDIEFCENEHINHPIVLKIAEILKILEENVTMFRIEETMMLVRIVANEDTVTSESNLTLIIAEVLQLLLDLSKPIKSIQEINYPVICFGTIKLLVAKKNNVASIEIYNHFDTLCGKWSDIQLCTDKSTEYPTNKNGKALTYESPTLKCMRKIGITCSESDRHETFTSLGLDSLKTSELEMKLQAEYPSYRIPYGITDRCCSVAEMDAYLLSRSDMFDVNKDTTVYSNSIPLSPQQKRIIFMLQLEPTSSAQFNEVMAFSMNREHFDNERLKVALNSVVMRHSILRTVYLTNNQYVYSGTESFLAMLNHDADLQEFVSFPIDISEFCLEFFINRTNNQIIICLLVHHIAVDGHSISIITEEIESIYSKQEPLQSNPRQYADYCLLISSLTYENQLAEWSKKLKGREFQLLPTDKPRTNRKTFNGASVQRRIPKNLHLSLKKLRKISNCTNFCIFIAIYKFLIYKTVGIADFPVARKDDVPFDVLVNHLNIDRDDSLLPIFQVLLVMDNVRTPSTDHDIVLLDIPNRFAKYEQTWYFQDYGNSINIRVEYNCDLFRYESISEQLDRFMHILNNFGKYSTNRLLKNITIITNDELKTLVEARNTNVSDIPQSTMLQIFQKNLHTKSSINFKRQRLDYSELNDKSCHMSAEIFRTYCSHYGELPQRDRCAVVYMRRCLELLITIIGIWKCGLTAVPINSDWPLNRILDMLKSFENPILIENHSEQLKAQSLLKNIPVITPRNIQPIMMTSFNVTDLSDMAYITCTSGTTGTPKAVCTEFYGHSNLSTAYTRKFLIHQNSHTYQVVNYGFDIFFADLSKTFANGASMTLADTLIPKLDEMNGVTNAYIMPIYLSSLSIMDIKCMSFMESIHFGGETIQASALKHLLETDVSVYQEHGVTEQTVYSTCTRMDVCSPITEIGNPYHNIHISLRDLDSHLLPTKYQSVYYFGGCGIFRGYYNDSNLTANSIYNGIFGKEFRTGDVVKSVHGRIQFVGRIDLQYHIGQHDDVEANIVAVDENEGTKELVAYVIFKSSKGTIDDLRDFLTVVYQNGKIERSKLPKPQRSSSPINLRKPATELEVAVINSFRKYTGKDHMMNNSFFENGGDSVKAMLVVQDLAAQGFNIDLKSFFSLRTAEKIVLFLEKNSNRSPPLVNSSEAQNFNIPLSAQQKRLWFLSKMHPNWDSYVIRLHVKFVGILNLKKFQHSFNLVVISHPILRSVVSFVMEDPVFTRLSGTECFHMLMQNDIGNPQIDRMSSLVVGQLSEEDGYKLDLRIHHIISDGKSLAIIGEQLAEAYNNGEIVCEDRIPQNKEYRDSLPFWEEYLKSYEHMRIEDKGETDVIEGQAGYLHEELSYINNHRLHDFCSKYGCTLYHIVVLSFVNALRMAYDLEDVVVGTTIANRSPSNMRQVGLFANTIPLRFKDELIDFEEQLRYTIDQILSAMEYQSTSLAAIVEQVVNYRDAKFSPLFQHVVTFESTSLTTFPYMNGLQSTVVDVPSKFAQFDQSWIFHPGKLLTLSIQYNRSRCSLSAIKKLLKLFNKTLWNILEHNSLVSIRQSPERILRADIPQNKCLGKIFSEQTRSIPHNICFEGKTGTISYIEALNKAENLSKKMQNVMLEIHGLVVTADDVICLILNESTENQIAIEAVHLLGCAYLSVSTDTPIERLRYILTDCQSKLIVAQSELENLPAPILMYKKLNEKTSSRRPPFRSCSNDLAYVVYTSGTTGIPKGVCVTHRSILNMLEHATLHYYFHPMNRVLQFTKSSFDASISNTFGCLLNGGILSIRNEEEEIVHDLLHRQPIAVLHMTPILLDMFDEDDLNQLSDVERWSVGGETMSGYTMNAMIDKGYRLIQLYGPTECTCYITLVEMKKATKTTCLGPAISNISYGFCSFTNHLIKRQSQGQLYCSGESLARGYIGRIQKGFVVNSCRTTEDKVLNRYRDMYLTGDEVVSDHNRYLHFLGRKDDQVKIKGCRIQLSEIENIAQNVDGVQNVAAVLQTDKANSNHIVMFYTGTASDILLHLKERLHNYMLPTKILRLAEFPRTSNGKINRAALSSRNDINDDSMISDRPSDKIEENVLNCYQKVLKQPNLHTQSNFFQAGGHSLLVIRLIDALQKAINISVPILKVFELPVVADLAEWIKISQQSLSITSIREEQFSVMNDIPTPLQIVLLRSFRNSQLRKRYDIPLSITLRKPIPIRKQLDVVNSLAMIHPSLRTRFVKVRNNYSKTVLSGTECYQNLIPQKTNTGIDPLEKPPFLVYSSGISLQMIINHIITDGHSMQLLVKNLERLLNGERISMDDSHLFHCWLLNKFQQCKADDCRYWKCYLENIVYNQLPTAYPRLVINDIQATSLLFPLSQIRVKLSQMARTYDCTPFVVMLSLFSRALQSISYDPTLPIAMGFPVNHRTHELQNSVGYGISTVMVAHDTNDTAENVMRSMSIEVAKAMSHAFLPYDEFVELSPSKKLFSVMLVLDDYSLEENDIFRVSQSVESVTKFELSLFVDYGNDCIRVEYNTKLYDENFIRDIIRILNNVVLDWYDIPKSSFESEEKNLIRTGNVIYNTIDIYHHLEYLALMELHIEVSTSDNSLILFYCSDTNKEEIIRDALKQLPEPLRPMQIVYERKEVLNFPLSTQQMQMYYLSHENPSFYVLPFLKKFPKNTSTINIHYALLYEIQRHESLRTIFFEIQGEPRQSVLSMTEAFVGLRIRKTTDIKKSILEFIELPLNLLEGVPFQAVLFHTSDFLVALLKLHHIISDAWSSSILEKEMEEILTKLNASEIPVFKRQASSYKDFCLKKETALTDINSDYINALTEAHSIPETSLCHDDVEVTTFDFSEDIARSWMKRYGVSFFVVVLGFISECIIDEFEMSSVNIGSVSAGRSSKSKNIFGYFLNNLVFHIRRNVELTSLQTLAKHVSDVISMNIPYAELISIVRQRCRNLQPLFQVYFNCRYDMEIHKDDDSFIKSLLPIKAEFPLEIDLDKDSKSYYITIRVTTTLPKTLGKSLMNAIKSKLQIGFDHSPKPIKNSFTTTYLLDVIKEKAGRVLGLNSIDPNENFFSLGGNSLQAIAFVEQIEETTVLPKNSNKQFHESLEALDKTVRDNAVETPSVINSENEYCQMTGETVRADTIIPVLGQRSISTILSCLSVIAAGCAYLPMDYHWPPEKVLTLLRESHASCYIGPNIADINLPNISIRSPSTKARRLFGFDTADDLAYVICTSGTTGIPKIACISRGSVINMILSSTIDFRLRLEDVTYQFTMLIYDNSVLEIFMTLANGAQLIVPEDVQFTPRIFTELISIHGITHCLLFPGVVSTFNEANFKRLSLLRYWIVGAEKLPQKLLDRAICEGVNVIQNYGPTETTAYALTKHMKRMDHSQNIGRAILNTDISLGKESELLIKGKGIMRGYLNQQNISFSGKERWYSTGDHVQMLPNGDVLFVGRIDSQVKIRGHRVELGEIESTITSLDDVPQCKVVWRADDEKLIAFCTRKFESNFDEQDVLEKCREHLPIYVCPTHVIFLENFPLTKNSKIDVEFLSRNWKKLHMKSSFLQLMGNVLERKVCSSSTLLENGGSTKDAIALKALYFSKFGRHLNIPRMMRFPLEDVVEDDESDNANAICQTEKYELLHRRLRKVWSKVLKHENFENNDHFFFCGGAKSAERLRRRRQRRAQHYTPRSIGASIGGTIAIEMSKCVRRKCDVILIDSGTNYEILRHYKFDEHCKSANEMLSMYELDDETKFWMVVNSWDLLQLLKDHTLTSSKNLNTLTVFSVDGSDLGWNRIHPTVTRKIDGTHIDMLSSKHSNSLAAEIVKILSL</sequence>
<dbReference type="SUPFAM" id="SSF56801">
    <property type="entry name" value="Acetyl-CoA synthetase-like"/>
    <property type="match status" value="3"/>
</dbReference>
<dbReference type="STRING" id="29172.A0A0D8XVM1"/>
<dbReference type="InterPro" id="IPR045851">
    <property type="entry name" value="AMP-bd_C_sf"/>
</dbReference>
<dbReference type="GO" id="GO:0009239">
    <property type="term" value="P:enterobactin biosynthetic process"/>
    <property type="evidence" value="ECO:0007669"/>
    <property type="project" value="TreeGrafter"/>
</dbReference>
<dbReference type="PANTHER" id="PTHR45527">
    <property type="entry name" value="NONRIBOSOMAL PEPTIDE SYNTHETASE"/>
    <property type="match status" value="1"/>
</dbReference>
<gene>
    <name evidence="4" type="ORF">DICVIV_05304</name>
</gene>
<dbReference type="GO" id="GO:0043041">
    <property type="term" value="P:amino acid activation for nonribosomal peptide biosynthetic process"/>
    <property type="evidence" value="ECO:0007669"/>
    <property type="project" value="TreeGrafter"/>
</dbReference>
<dbReference type="InterPro" id="IPR036736">
    <property type="entry name" value="ACP-like_sf"/>
</dbReference>
<name>A0A0D8XVM1_DICVI</name>
<dbReference type="InterPro" id="IPR009081">
    <property type="entry name" value="PP-bd_ACP"/>
</dbReference>